<dbReference type="Proteomes" id="UP000737391">
    <property type="component" value="Unassembled WGS sequence"/>
</dbReference>
<protein>
    <submittedName>
        <fullName evidence="4">Uncharacterized protein</fullName>
    </submittedName>
</protein>
<accession>A0A9P5E742</accession>
<feature type="transmembrane region" description="Helical" evidence="3">
    <location>
        <begin position="115"/>
        <end position="138"/>
    </location>
</feature>
<feature type="region of interest" description="Disordered" evidence="2">
    <location>
        <begin position="1"/>
        <end position="23"/>
    </location>
</feature>
<evidence type="ECO:0000256" key="3">
    <source>
        <dbReference type="SAM" id="Phobius"/>
    </source>
</evidence>
<reference evidence="4" key="1">
    <citation type="submission" date="2020-01" db="EMBL/GenBank/DDBJ databases">
        <title>Identification and distribution of gene clusters putatively required for synthesis of sphingolipid metabolism inhibitors in phylogenetically diverse species of the filamentous fungus Fusarium.</title>
        <authorList>
            <person name="Kim H.-S."/>
            <person name="Busman M."/>
            <person name="Brown D.W."/>
            <person name="Divon H."/>
            <person name="Uhlig S."/>
            <person name="Proctor R.H."/>
        </authorList>
    </citation>
    <scope>NUCLEOTIDE SEQUENCE</scope>
    <source>
        <strain evidence="4">NRRL 31653</strain>
    </source>
</reference>
<keyword evidence="3" id="KW-1133">Transmembrane helix</keyword>
<dbReference type="OrthoDB" id="5101629at2759"/>
<evidence type="ECO:0000256" key="2">
    <source>
        <dbReference type="SAM" id="MobiDB-lite"/>
    </source>
</evidence>
<dbReference type="EMBL" id="LUFC02001106">
    <property type="protein sequence ID" value="KAF4485545.1"/>
    <property type="molecule type" value="Genomic_DNA"/>
</dbReference>
<dbReference type="AlphaFoldDB" id="A0A9P5E742"/>
<keyword evidence="5" id="KW-1185">Reference proteome</keyword>
<keyword evidence="3" id="KW-0812">Transmembrane</keyword>
<evidence type="ECO:0000256" key="1">
    <source>
        <dbReference type="SAM" id="Coils"/>
    </source>
</evidence>
<comment type="caution">
    <text evidence="4">The sequence shown here is derived from an EMBL/GenBank/DDBJ whole genome shotgun (WGS) entry which is preliminary data.</text>
</comment>
<sequence length="139" mass="15161">MAPSSAVEAKNEPGTPSPTESAFSAVFTDGEVGVRNTGKKSLAQELEDVMERNKNSNEDAQTVAENPVKDTVFTWLFTREVECFTSFISYAEALELVKRVYEERHPQDGAQQPELTTAAALVVTIVCCLLALAAAHYAY</sequence>
<organism evidence="4 5">
    <name type="scientific">Fusarium agapanthi</name>
    <dbReference type="NCBI Taxonomy" id="1803897"/>
    <lineage>
        <taxon>Eukaryota</taxon>
        <taxon>Fungi</taxon>
        <taxon>Dikarya</taxon>
        <taxon>Ascomycota</taxon>
        <taxon>Pezizomycotina</taxon>
        <taxon>Sordariomycetes</taxon>
        <taxon>Hypocreomycetidae</taxon>
        <taxon>Hypocreales</taxon>
        <taxon>Nectriaceae</taxon>
        <taxon>Fusarium</taxon>
        <taxon>Fusarium fujikuroi species complex</taxon>
    </lineage>
</organism>
<proteinExistence type="predicted"/>
<keyword evidence="1" id="KW-0175">Coiled coil</keyword>
<name>A0A9P5E742_9HYPO</name>
<gene>
    <name evidence="4" type="ORF">FAGAP_11608</name>
</gene>
<keyword evidence="3" id="KW-0472">Membrane</keyword>
<evidence type="ECO:0000313" key="5">
    <source>
        <dbReference type="Proteomes" id="UP000737391"/>
    </source>
</evidence>
<feature type="coiled-coil region" evidence="1">
    <location>
        <begin position="39"/>
        <end position="66"/>
    </location>
</feature>
<evidence type="ECO:0000313" key="4">
    <source>
        <dbReference type="EMBL" id="KAF4485545.1"/>
    </source>
</evidence>